<proteinExistence type="predicted"/>
<evidence type="ECO:0000313" key="4">
    <source>
        <dbReference type="Proteomes" id="UP000186438"/>
    </source>
</evidence>
<dbReference type="InterPro" id="IPR029058">
    <property type="entry name" value="AB_hydrolase_fold"/>
</dbReference>
<dbReference type="GO" id="GO:0047372">
    <property type="term" value="F:monoacylglycerol lipase activity"/>
    <property type="evidence" value="ECO:0007669"/>
    <property type="project" value="TreeGrafter"/>
</dbReference>
<dbReference type="GO" id="GO:0046464">
    <property type="term" value="P:acylglycerol catabolic process"/>
    <property type="evidence" value="ECO:0007669"/>
    <property type="project" value="TreeGrafter"/>
</dbReference>
<dbReference type="STRING" id="53378.BRW65_18010"/>
<dbReference type="Gene3D" id="3.40.50.1820">
    <property type="entry name" value="alpha/beta hydrolase"/>
    <property type="match status" value="1"/>
</dbReference>
<name>A0A1Q4HSC5_9MYCO</name>
<feature type="domain" description="AB hydrolase-1" evidence="2">
    <location>
        <begin position="32"/>
        <end position="245"/>
    </location>
</feature>
<dbReference type="Proteomes" id="UP000186438">
    <property type="component" value="Unassembled WGS sequence"/>
</dbReference>
<protein>
    <submittedName>
        <fullName evidence="3">Hydrolase</fullName>
    </submittedName>
</protein>
<comment type="caution">
    <text evidence="3">The sequence shown here is derived from an EMBL/GenBank/DDBJ whole genome shotgun (WGS) entry which is preliminary data.</text>
</comment>
<dbReference type="EMBL" id="MPNT01000016">
    <property type="protein sequence ID" value="OJZ71987.1"/>
    <property type="molecule type" value="Genomic_DNA"/>
</dbReference>
<organism evidence="3 4">
    <name type="scientific">Mycobacterium paraffinicum</name>
    <dbReference type="NCBI Taxonomy" id="53378"/>
    <lineage>
        <taxon>Bacteria</taxon>
        <taxon>Bacillati</taxon>
        <taxon>Actinomycetota</taxon>
        <taxon>Actinomycetes</taxon>
        <taxon>Mycobacteriales</taxon>
        <taxon>Mycobacteriaceae</taxon>
        <taxon>Mycobacterium</taxon>
    </lineage>
</organism>
<dbReference type="PRINTS" id="PR00111">
    <property type="entry name" value="ABHYDROLASE"/>
</dbReference>
<keyword evidence="4" id="KW-1185">Reference proteome</keyword>
<dbReference type="InterPro" id="IPR050266">
    <property type="entry name" value="AB_hydrolase_sf"/>
</dbReference>
<feature type="region of interest" description="Disordered" evidence="1">
    <location>
        <begin position="290"/>
        <end position="309"/>
    </location>
</feature>
<dbReference type="RefSeq" id="WP_073876998.1">
    <property type="nucleotide sequence ID" value="NZ_MPNT01000016.1"/>
</dbReference>
<dbReference type="PANTHER" id="PTHR43798:SF5">
    <property type="entry name" value="MONOACYLGLYCEROL LIPASE ABHD6"/>
    <property type="match status" value="1"/>
</dbReference>
<gene>
    <name evidence="3" type="ORF">BRW65_18010</name>
</gene>
<dbReference type="PANTHER" id="PTHR43798">
    <property type="entry name" value="MONOACYLGLYCEROL LIPASE"/>
    <property type="match status" value="1"/>
</dbReference>
<reference evidence="3 4" key="1">
    <citation type="submission" date="2016-11" db="EMBL/GenBank/DDBJ databases">
        <title>Genome sequences of unsequenced Mycobacteria.</title>
        <authorList>
            <person name="Greninger A.L."/>
            <person name="Fang F."/>
            <person name="Jerome K.R."/>
        </authorList>
    </citation>
    <scope>NUCLEOTIDE SEQUENCE [LARGE SCALE GENOMIC DNA]</scope>
    <source>
        <strain evidence="3 4">M11</strain>
    </source>
</reference>
<evidence type="ECO:0000259" key="2">
    <source>
        <dbReference type="Pfam" id="PF00561"/>
    </source>
</evidence>
<dbReference type="OrthoDB" id="3400345at2"/>
<accession>A0A1Q4HSC5</accession>
<evidence type="ECO:0000313" key="3">
    <source>
        <dbReference type="EMBL" id="OJZ71987.1"/>
    </source>
</evidence>
<sequence>MSNDTVDRSGSIHRSVNTPSGSISYIDAGSGPVLLFVHGVLMNKHLWRHQIHDLSDIRRCIALDLLAHGDTEISAEQDVSVTANATMIAEFLDALGIDHVDIVGNDSGGGICQIFAALHPGRIRTLTLTDCDASDNWPPAAFQPFVDMAVAGGLHDALTAMLTDTSRYRAPDALGPAYQDPASVSDADIAMYLAPFLRTEQRTRDLQRFLAAFDNRHTRAIENQLRALRAPTLIVWGTDDAYFPTRWAHWLADTIPGAGTPIEVPGARLFFVEERPEALTAPLRAHLLAHDDPPAPCPASTAGGHGGPG</sequence>
<evidence type="ECO:0000256" key="1">
    <source>
        <dbReference type="SAM" id="MobiDB-lite"/>
    </source>
</evidence>
<dbReference type="GO" id="GO:0016020">
    <property type="term" value="C:membrane"/>
    <property type="evidence" value="ECO:0007669"/>
    <property type="project" value="TreeGrafter"/>
</dbReference>
<dbReference type="InterPro" id="IPR000073">
    <property type="entry name" value="AB_hydrolase_1"/>
</dbReference>
<dbReference type="Pfam" id="PF00561">
    <property type="entry name" value="Abhydrolase_1"/>
    <property type="match status" value="1"/>
</dbReference>
<dbReference type="AlphaFoldDB" id="A0A1Q4HSC5"/>
<keyword evidence="3" id="KW-0378">Hydrolase</keyword>
<dbReference type="SUPFAM" id="SSF53474">
    <property type="entry name" value="alpha/beta-Hydrolases"/>
    <property type="match status" value="1"/>
</dbReference>